<evidence type="ECO:0000313" key="2">
    <source>
        <dbReference type="Proteomes" id="UP000240493"/>
    </source>
</evidence>
<dbReference type="GO" id="GO:0005975">
    <property type="term" value="P:carbohydrate metabolic process"/>
    <property type="evidence" value="ECO:0007669"/>
    <property type="project" value="InterPro"/>
</dbReference>
<protein>
    <submittedName>
        <fullName evidence="1">Uncharacterized protein</fullName>
    </submittedName>
</protein>
<sequence length="320" mass="35809">MANHCGPWDNEFLELIKVSLEHVLKTTPPQPTYGVHDIHVYLFFSTGGPLSHVQVAGHCLMHWTRQYLEGDRGEVNITTRVGINSKKLARDALTACLSKDEDDVTAFLSKMPIVLGPYPDSEKDLFGSEFWEGRAGTLYFFAVLLEDPTAQVSEKILSDSIDQDERGWMFYDLELTGSGHGAIGITTQLVVATPSLALRLKTKLRAVLDLQVDGDWPSNIASAGYDNPFLMQWCHGASRFVFSLKALWPYFPDMQGQIDHFLSLVTVEATEEAKRLEPGDFSRADYGPAMAITFKYHSSVAWTWAVCEQKDPLMLVQTDI</sequence>
<dbReference type="OrthoDB" id="10257263at2759"/>
<name>A0A2T3ZGM3_TRIA4</name>
<dbReference type="SUPFAM" id="SSF158745">
    <property type="entry name" value="LanC-like"/>
    <property type="match status" value="1"/>
</dbReference>
<dbReference type="Proteomes" id="UP000240493">
    <property type="component" value="Unassembled WGS sequence"/>
</dbReference>
<dbReference type="EMBL" id="KZ679258">
    <property type="protein sequence ID" value="PTB43954.1"/>
    <property type="molecule type" value="Genomic_DNA"/>
</dbReference>
<dbReference type="InterPro" id="IPR012341">
    <property type="entry name" value="6hp_glycosidase-like_sf"/>
</dbReference>
<organism evidence="1 2">
    <name type="scientific">Trichoderma asperellum (strain ATCC 204424 / CBS 433.97 / NBRC 101777)</name>
    <dbReference type="NCBI Taxonomy" id="1042311"/>
    <lineage>
        <taxon>Eukaryota</taxon>
        <taxon>Fungi</taxon>
        <taxon>Dikarya</taxon>
        <taxon>Ascomycota</taxon>
        <taxon>Pezizomycotina</taxon>
        <taxon>Sordariomycetes</taxon>
        <taxon>Hypocreomycetidae</taxon>
        <taxon>Hypocreales</taxon>
        <taxon>Hypocreaceae</taxon>
        <taxon>Trichoderma</taxon>
    </lineage>
</organism>
<reference evidence="1 2" key="1">
    <citation type="submission" date="2016-07" db="EMBL/GenBank/DDBJ databases">
        <title>Multiple horizontal gene transfer events from other fungi enriched the ability of initially mycotrophic Trichoderma (Ascomycota) to feed on dead plant biomass.</title>
        <authorList>
            <consortium name="DOE Joint Genome Institute"/>
            <person name="Aerts A."/>
            <person name="Atanasova L."/>
            <person name="Chenthamara K."/>
            <person name="Zhang J."/>
            <person name="Grujic M."/>
            <person name="Henrissat B."/>
            <person name="Kuo A."/>
            <person name="Salamov A."/>
            <person name="Lipzen A."/>
            <person name="Labutti K."/>
            <person name="Barry K."/>
            <person name="Miao Y."/>
            <person name="Rahimi M.J."/>
            <person name="Shen Q."/>
            <person name="Grigoriev I.V."/>
            <person name="Kubicek C.P."/>
            <person name="Druzhinina I.S."/>
        </authorList>
    </citation>
    <scope>NUCLEOTIDE SEQUENCE [LARGE SCALE GENOMIC DNA]</scope>
    <source>
        <strain evidence="1 2">CBS 433.97</strain>
    </source>
</reference>
<gene>
    <name evidence="1" type="ORF">M441DRAFT_65736</name>
</gene>
<evidence type="ECO:0000313" key="1">
    <source>
        <dbReference type="EMBL" id="PTB43954.1"/>
    </source>
</evidence>
<accession>A0A2T3ZGM3</accession>
<keyword evidence="2" id="KW-1185">Reference proteome</keyword>
<proteinExistence type="predicted"/>
<dbReference type="Gene3D" id="1.50.10.10">
    <property type="match status" value="1"/>
</dbReference>
<dbReference type="AlphaFoldDB" id="A0A2T3ZGM3"/>